<sequence length="89" mass="10769">MIWYVHNYRYYLRILNNSLLYVKEYVVKVQRFYSSVIIFDIKSLGFIASILSPENGALFFSLCRFHKKLYYFTTEGSFVVLYILYFPFS</sequence>
<organism evidence="2">
    <name type="scientific">uncultured Desulfobacterium sp</name>
    <dbReference type="NCBI Taxonomy" id="201089"/>
    <lineage>
        <taxon>Bacteria</taxon>
        <taxon>Pseudomonadati</taxon>
        <taxon>Thermodesulfobacteriota</taxon>
        <taxon>Desulfobacteria</taxon>
        <taxon>Desulfobacterales</taxon>
        <taxon>Desulfobacteriaceae</taxon>
        <taxon>Desulfobacterium</taxon>
        <taxon>environmental samples</taxon>
    </lineage>
</organism>
<accession>E1YD05</accession>
<reference evidence="2" key="1">
    <citation type="journal article" date="2011" name="Environ. Microbiol.">
        <title>Genomic insights into the metabolic potential of the polycyclic aromatic hydrocarbon degrading sulfate-reducing Deltaproteobacterium N47.</title>
        <authorList>
            <person name="Bergmann F."/>
            <person name="Selesi D."/>
            <person name="Weinmaier T."/>
            <person name="Tischler P."/>
            <person name="Rattei T."/>
            <person name="Meckenstock R.U."/>
        </authorList>
    </citation>
    <scope>NUCLEOTIDE SEQUENCE</scope>
</reference>
<evidence type="ECO:0000313" key="2">
    <source>
        <dbReference type="EMBL" id="CBX28449.1"/>
    </source>
</evidence>
<name>E1YD05_9BACT</name>
<dbReference type="AlphaFoldDB" id="E1YD05"/>
<evidence type="ECO:0000256" key="1">
    <source>
        <dbReference type="SAM" id="Phobius"/>
    </source>
</evidence>
<feature type="transmembrane region" description="Helical" evidence="1">
    <location>
        <begin position="69"/>
        <end position="88"/>
    </location>
</feature>
<dbReference type="EMBL" id="FR695868">
    <property type="protein sequence ID" value="CBX28449.1"/>
    <property type="molecule type" value="Genomic_DNA"/>
</dbReference>
<keyword evidence="1" id="KW-0472">Membrane</keyword>
<protein>
    <submittedName>
        <fullName evidence="2">Uncharacterized protein</fullName>
    </submittedName>
</protein>
<proteinExistence type="predicted"/>
<keyword evidence="1" id="KW-1133">Transmembrane helix</keyword>
<gene>
    <name evidence="2" type="ORF">N47_G37730</name>
</gene>
<keyword evidence="1" id="KW-0812">Transmembrane</keyword>